<evidence type="ECO:0000259" key="2">
    <source>
        <dbReference type="Pfam" id="PF00487"/>
    </source>
</evidence>
<dbReference type="AlphaFoldDB" id="A0A8J2UCR6"/>
<feature type="transmembrane region" description="Helical" evidence="1">
    <location>
        <begin position="144"/>
        <end position="166"/>
    </location>
</feature>
<feature type="domain" description="Fatty acid desaturase" evidence="2">
    <location>
        <begin position="1"/>
        <end position="251"/>
    </location>
</feature>
<accession>A0A8J2UCR6</accession>
<dbReference type="GO" id="GO:0016020">
    <property type="term" value="C:membrane"/>
    <property type="evidence" value="ECO:0007669"/>
    <property type="project" value="TreeGrafter"/>
</dbReference>
<dbReference type="InterPro" id="IPR012171">
    <property type="entry name" value="Fatty_acid_desaturase"/>
</dbReference>
<name>A0A8J2UCR6_9BACT</name>
<feature type="transmembrane region" description="Helical" evidence="1">
    <location>
        <begin position="77"/>
        <end position="93"/>
    </location>
</feature>
<proteinExistence type="predicted"/>
<keyword evidence="1" id="KW-0472">Membrane</keyword>
<evidence type="ECO:0000313" key="4">
    <source>
        <dbReference type="Proteomes" id="UP000607559"/>
    </source>
</evidence>
<protein>
    <submittedName>
        <fullName evidence="3">Fatty acid desaturase</fullName>
    </submittedName>
</protein>
<keyword evidence="4" id="KW-1185">Reference proteome</keyword>
<gene>
    <name evidence="3" type="ORF">GCM10011511_21230</name>
</gene>
<dbReference type="InterPro" id="IPR005804">
    <property type="entry name" value="FA_desaturase_dom"/>
</dbReference>
<dbReference type="CDD" id="cd03506">
    <property type="entry name" value="Delta6-FADS-like"/>
    <property type="match status" value="1"/>
</dbReference>
<organism evidence="3 4">
    <name type="scientific">Puia dinghuensis</name>
    <dbReference type="NCBI Taxonomy" id="1792502"/>
    <lineage>
        <taxon>Bacteria</taxon>
        <taxon>Pseudomonadati</taxon>
        <taxon>Bacteroidota</taxon>
        <taxon>Chitinophagia</taxon>
        <taxon>Chitinophagales</taxon>
        <taxon>Chitinophagaceae</taxon>
        <taxon>Puia</taxon>
    </lineage>
</organism>
<dbReference type="PANTHER" id="PTHR19353:SF19">
    <property type="entry name" value="DELTA(5) FATTY ACID DESATURASE C-RELATED"/>
    <property type="match status" value="1"/>
</dbReference>
<reference evidence="3" key="2">
    <citation type="submission" date="2020-09" db="EMBL/GenBank/DDBJ databases">
        <authorList>
            <person name="Sun Q."/>
            <person name="Zhou Y."/>
        </authorList>
    </citation>
    <scope>NUCLEOTIDE SEQUENCE</scope>
    <source>
        <strain evidence="3">CGMCC 1.15448</strain>
    </source>
</reference>
<keyword evidence="1" id="KW-0812">Transmembrane</keyword>
<comment type="caution">
    <text evidence="3">The sequence shown here is derived from an EMBL/GenBank/DDBJ whole genome shotgun (WGS) entry which is preliminary data.</text>
</comment>
<evidence type="ECO:0000256" key="1">
    <source>
        <dbReference type="SAM" id="Phobius"/>
    </source>
</evidence>
<reference evidence="3" key="1">
    <citation type="journal article" date="2014" name="Int. J. Syst. Evol. Microbiol.">
        <title>Complete genome sequence of Corynebacterium casei LMG S-19264T (=DSM 44701T), isolated from a smear-ripened cheese.</title>
        <authorList>
            <consortium name="US DOE Joint Genome Institute (JGI-PGF)"/>
            <person name="Walter F."/>
            <person name="Albersmeier A."/>
            <person name="Kalinowski J."/>
            <person name="Ruckert C."/>
        </authorList>
    </citation>
    <scope>NUCLEOTIDE SEQUENCE</scope>
    <source>
        <strain evidence="3">CGMCC 1.15448</strain>
    </source>
</reference>
<sequence length="276" mass="31801">MHDANHGSYSSRKWVNKILGLTLNALGGNNFIWKQKHNIVHHTYTNIDGIDDDIAKSPYIRMCSSQPWVPAHRLQHLYTPLLYSFSSIIWVLFQDFDKYFKKKIVNTPLSRMSTADHMIFWISKILYLLFYIAIPIALTGWQSWLLFFLCMNIGLGFTLSIVFQLAHVVEETEFDSATGDEKKIENEWAIHQIKTTANFSPDSPIISWFAGGLNYQIEHHLFPRISHIHYPALSRIVQKECAAFNLPYNSLPTFKAAVISHFRFIRTLGGKPGTIL</sequence>
<dbReference type="PANTHER" id="PTHR19353">
    <property type="entry name" value="FATTY ACID DESATURASE 2"/>
    <property type="match status" value="1"/>
</dbReference>
<dbReference type="Pfam" id="PF00487">
    <property type="entry name" value="FA_desaturase"/>
    <property type="match status" value="1"/>
</dbReference>
<dbReference type="EMBL" id="BMJC01000002">
    <property type="protein sequence ID" value="GGA97648.1"/>
    <property type="molecule type" value="Genomic_DNA"/>
</dbReference>
<dbReference type="GO" id="GO:0016717">
    <property type="term" value="F:oxidoreductase activity, acting on paired donors, with oxidation of a pair of donors resulting in the reduction of molecular oxygen to two molecules of water"/>
    <property type="evidence" value="ECO:0007669"/>
    <property type="project" value="TreeGrafter"/>
</dbReference>
<keyword evidence="1" id="KW-1133">Transmembrane helix</keyword>
<evidence type="ECO:0000313" key="3">
    <source>
        <dbReference type="EMBL" id="GGA97648.1"/>
    </source>
</evidence>
<dbReference type="GO" id="GO:0008610">
    <property type="term" value="P:lipid biosynthetic process"/>
    <property type="evidence" value="ECO:0007669"/>
    <property type="project" value="UniProtKB-ARBA"/>
</dbReference>
<dbReference type="Proteomes" id="UP000607559">
    <property type="component" value="Unassembled WGS sequence"/>
</dbReference>
<feature type="transmembrane region" description="Helical" evidence="1">
    <location>
        <begin position="118"/>
        <end position="138"/>
    </location>
</feature>